<reference evidence="2 3" key="1">
    <citation type="submission" date="2019-02" db="EMBL/GenBank/DDBJ databases">
        <title>Deep-cultivation of Planctomycetes and their phenomic and genomic characterization uncovers novel biology.</title>
        <authorList>
            <person name="Wiegand S."/>
            <person name="Jogler M."/>
            <person name="Boedeker C."/>
            <person name="Pinto D."/>
            <person name="Vollmers J."/>
            <person name="Rivas-Marin E."/>
            <person name="Kohn T."/>
            <person name="Peeters S.H."/>
            <person name="Heuer A."/>
            <person name="Rast P."/>
            <person name="Oberbeckmann S."/>
            <person name="Bunk B."/>
            <person name="Jeske O."/>
            <person name="Meyerdierks A."/>
            <person name="Storesund J.E."/>
            <person name="Kallscheuer N."/>
            <person name="Luecker S."/>
            <person name="Lage O.M."/>
            <person name="Pohl T."/>
            <person name="Merkel B.J."/>
            <person name="Hornburger P."/>
            <person name="Mueller R.-W."/>
            <person name="Bruemmer F."/>
            <person name="Labrenz M."/>
            <person name="Spormann A.M."/>
            <person name="Op den Camp H."/>
            <person name="Overmann J."/>
            <person name="Amann R."/>
            <person name="Jetten M.S.M."/>
            <person name="Mascher T."/>
            <person name="Medema M.H."/>
            <person name="Devos D.P."/>
            <person name="Kaster A.-K."/>
            <person name="Ovreas L."/>
            <person name="Rohde M."/>
            <person name="Galperin M.Y."/>
            <person name="Jogler C."/>
        </authorList>
    </citation>
    <scope>NUCLEOTIDE SEQUENCE [LARGE SCALE GENOMIC DNA]</scope>
    <source>
        <strain evidence="2 3">Mal52</strain>
    </source>
</reference>
<dbReference type="RefSeq" id="WP_145377165.1">
    <property type="nucleotide sequence ID" value="NZ_CAXBED010000312.1"/>
</dbReference>
<evidence type="ECO:0000256" key="1">
    <source>
        <dbReference type="SAM" id="Phobius"/>
    </source>
</evidence>
<gene>
    <name evidence="2" type="ORF">Mal52_33630</name>
</gene>
<evidence type="ECO:0000313" key="2">
    <source>
        <dbReference type="EMBL" id="QDU44877.1"/>
    </source>
</evidence>
<dbReference type="KEGG" id="sdyn:Mal52_33630"/>
<evidence type="ECO:0000313" key="3">
    <source>
        <dbReference type="Proteomes" id="UP000319383"/>
    </source>
</evidence>
<organism evidence="2 3">
    <name type="scientific">Symmachiella dynata</name>
    <dbReference type="NCBI Taxonomy" id="2527995"/>
    <lineage>
        <taxon>Bacteria</taxon>
        <taxon>Pseudomonadati</taxon>
        <taxon>Planctomycetota</taxon>
        <taxon>Planctomycetia</taxon>
        <taxon>Planctomycetales</taxon>
        <taxon>Planctomycetaceae</taxon>
        <taxon>Symmachiella</taxon>
    </lineage>
</organism>
<keyword evidence="1" id="KW-0812">Transmembrane</keyword>
<dbReference type="EMBL" id="CP036276">
    <property type="protein sequence ID" value="QDU44877.1"/>
    <property type="molecule type" value="Genomic_DNA"/>
</dbReference>
<proteinExistence type="predicted"/>
<dbReference type="Proteomes" id="UP000319383">
    <property type="component" value="Chromosome"/>
</dbReference>
<sequence>MKIIRRRPSRIAVRKRRGLAMLELVLTLGTVFVFTVALYRMAVMSCHNLFQVIGGMVGSPYM</sequence>
<dbReference type="AlphaFoldDB" id="A0A517ZQY1"/>
<protein>
    <submittedName>
        <fullName evidence="2">Uncharacterized protein</fullName>
    </submittedName>
</protein>
<keyword evidence="1" id="KW-0472">Membrane</keyword>
<feature type="transmembrane region" description="Helical" evidence="1">
    <location>
        <begin position="21"/>
        <end position="42"/>
    </location>
</feature>
<keyword evidence="1" id="KW-1133">Transmembrane helix</keyword>
<name>A0A517ZQY1_9PLAN</name>
<keyword evidence="3" id="KW-1185">Reference proteome</keyword>
<accession>A0A517ZQY1</accession>